<protein>
    <recommendedName>
        <fullName evidence="11">Cytochrome P450</fullName>
    </recommendedName>
</protein>
<evidence type="ECO:0000313" key="9">
    <source>
        <dbReference type="EMBL" id="KAL3420412.1"/>
    </source>
</evidence>
<dbReference type="Pfam" id="PF00067">
    <property type="entry name" value="p450"/>
    <property type="match status" value="1"/>
</dbReference>
<dbReference type="EMBL" id="JBFCZG010000007">
    <property type="protein sequence ID" value="KAL3420412.1"/>
    <property type="molecule type" value="Genomic_DNA"/>
</dbReference>
<organism evidence="9 10">
    <name type="scientific">Phlyctema vagabunda</name>
    <dbReference type="NCBI Taxonomy" id="108571"/>
    <lineage>
        <taxon>Eukaryota</taxon>
        <taxon>Fungi</taxon>
        <taxon>Dikarya</taxon>
        <taxon>Ascomycota</taxon>
        <taxon>Pezizomycotina</taxon>
        <taxon>Leotiomycetes</taxon>
        <taxon>Helotiales</taxon>
        <taxon>Dermateaceae</taxon>
        <taxon>Phlyctema</taxon>
    </lineage>
</organism>
<dbReference type="InterPro" id="IPR017972">
    <property type="entry name" value="Cyt_P450_CS"/>
</dbReference>
<sequence>MAWLSTLPLLGKKEWLPQHGSAFSDSLSYVLLTVFVTAAAYSWTTLNSSMRKLPIINPPKFFSASEARELHLTSSKDLLAKARNLWPKKPFRMLTDWGDTIILPGEFANEIRNDPKLSFAGATRQDGFGTLSGFEPYADFGRPDNLFQIVAKKHLTKLLAKVTEPLSDEAALAVSLNLGDSREWRDVLVGPVILDIISRMSSRVFLGHELCRNEAWLKITKEYTINMFTAIRKFQHYPPQLRKVLQWFIPECKLVRDQFHTATQIITPIIAKRRKIKEEARAAGEEIPVFNDALDWVAQEATAKGSEYDMTTFQLMISFVAIHTSTNLLAQTMLDIAEHPEIMQPLRNEIVGILRADGWKKTSLYNMRLLDSVLKESQRLRPIGYALMRRSVEEDFKLSDGTALKKGMRLHVDTYRMSSPEVYENPEVWDPYRFSKLRSQPGYENTAQLVSTTQDHLGFGHGEHGCPGRFFAANEIKIALCHLLIKYEWKLAPGTDVSPVVKGFAIQRNPTARILIRRRETMELDIDDLVTSS</sequence>
<dbReference type="PANTHER" id="PTHR46206:SF2">
    <property type="entry name" value="CYTOCHROME P450 MONOOXYGENASE AUSG-RELATED"/>
    <property type="match status" value="1"/>
</dbReference>
<keyword evidence="3 8" id="KW-0349">Heme</keyword>
<dbReference type="InterPro" id="IPR001128">
    <property type="entry name" value="Cyt_P450"/>
</dbReference>
<name>A0ABR4PB79_9HELO</name>
<evidence type="ECO:0000256" key="2">
    <source>
        <dbReference type="ARBA" id="ARBA00010617"/>
    </source>
</evidence>
<proteinExistence type="inferred from homology"/>
<evidence type="ECO:0008006" key="11">
    <source>
        <dbReference type="Google" id="ProtNLM"/>
    </source>
</evidence>
<dbReference type="PRINTS" id="PR00385">
    <property type="entry name" value="P450"/>
</dbReference>
<evidence type="ECO:0000256" key="5">
    <source>
        <dbReference type="ARBA" id="ARBA00023002"/>
    </source>
</evidence>
<comment type="cofactor">
    <cofactor evidence="1">
        <name>heme</name>
        <dbReference type="ChEBI" id="CHEBI:30413"/>
    </cofactor>
</comment>
<keyword evidence="6 8" id="KW-0408">Iron</keyword>
<comment type="caution">
    <text evidence="9">The sequence shown here is derived from an EMBL/GenBank/DDBJ whole genome shotgun (WGS) entry which is preliminary data.</text>
</comment>
<dbReference type="PANTHER" id="PTHR46206">
    <property type="entry name" value="CYTOCHROME P450"/>
    <property type="match status" value="1"/>
</dbReference>
<dbReference type="Proteomes" id="UP001629113">
    <property type="component" value="Unassembled WGS sequence"/>
</dbReference>
<keyword evidence="7 8" id="KW-0503">Monooxygenase</keyword>
<comment type="similarity">
    <text evidence="2 8">Belongs to the cytochrome P450 family.</text>
</comment>
<dbReference type="CDD" id="cd11041">
    <property type="entry name" value="CYP503A1-like"/>
    <property type="match status" value="1"/>
</dbReference>
<dbReference type="InterPro" id="IPR002403">
    <property type="entry name" value="Cyt_P450_E_grp-IV"/>
</dbReference>
<evidence type="ECO:0000256" key="8">
    <source>
        <dbReference type="RuleBase" id="RU000461"/>
    </source>
</evidence>
<accession>A0ABR4PB79</accession>
<dbReference type="PRINTS" id="PR00465">
    <property type="entry name" value="EP450IV"/>
</dbReference>
<dbReference type="Gene3D" id="1.10.630.10">
    <property type="entry name" value="Cytochrome P450"/>
    <property type="match status" value="1"/>
</dbReference>
<evidence type="ECO:0000256" key="1">
    <source>
        <dbReference type="ARBA" id="ARBA00001971"/>
    </source>
</evidence>
<evidence type="ECO:0000256" key="3">
    <source>
        <dbReference type="ARBA" id="ARBA00022617"/>
    </source>
</evidence>
<gene>
    <name evidence="9" type="ORF">PVAG01_08911</name>
</gene>
<evidence type="ECO:0000256" key="6">
    <source>
        <dbReference type="ARBA" id="ARBA00023004"/>
    </source>
</evidence>
<evidence type="ECO:0000313" key="10">
    <source>
        <dbReference type="Proteomes" id="UP001629113"/>
    </source>
</evidence>
<reference evidence="9 10" key="1">
    <citation type="submission" date="2024-06" db="EMBL/GenBank/DDBJ databases">
        <title>Complete genome of Phlyctema vagabunda strain 19-DSS-EL-015.</title>
        <authorList>
            <person name="Fiorenzani C."/>
        </authorList>
    </citation>
    <scope>NUCLEOTIDE SEQUENCE [LARGE SCALE GENOMIC DNA]</scope>
    <source>
        <strain evidence="9 10">19-DSS-EL-015</strain>
    </source>
</reference>
<keyword evidence="4 8" id="KW-0479">Metal-binding</keyword>
<evidence type="ECO:0000256" key="7">
    <source>
        <dbReference type="ARBA" id="ARBA00023033"/>
    </source>
</evidence>
<dbReference type="PROSITE" id="PS00086">
    <property type="entry name" value="CYTOCHROME_P450"/>
    <property type="match status" value="1"/>
</dbReference>
<dbReference type="SUPFAM" id="SSF48264">
    <property type="entry name" value="Cytochrome P450"/>
    <property type="match status" value="1"/>
</dbReference>
<keyword evidence="10" id="KW-1185">Reference proteome</keyword>
<keyword evidence="5 8" id="KW-0560">Oxidoreductase</keyword>
<evidence type="ECO:0000256" key="4">
    <source>
        <dbReference type="ARBA" id="ARBA00022723"/>
    </source>
</evidence>
<dbReference type="InterPro" id="IPR036396">
    <property type="entry name" value="Cyt_P450_sf"/>
</dbReference>